<evidence type="ECO:0000313" key="2">
    <source>
        <dbReference type="Proteomes" id="UP001152622"/>
    </source>
</evidence>
<sequence>MLRTSDAHRIVLGFGDGGRSAFCARNMLADAMGVCARFHEQPRRNEGRQIRDLSRILVASTSAADGSITSKSIIAAPGPAPARPSALLRVHERRQPAVIPWASAN</sequence>
<accession>A0A9Q1EUV7</accession>
<dbReference type="AlphaFoldDB" id="A0A9Q1EUV7"/>
<name>A0A9Q1EUV7_SYNKA</name>
<proteinExistence type="predicted"/>
<gene>
    <name evidence="1" type="ORF">SKAU_G00296790</name>
</gene>
<keyword evidence="2" id="KW-1185">Reference proteome</keyword>
<dbReference type="EMBL" id="JAINUF010000012">
    <property type="protein sequence ID" value="KAJ8345486.1"/>
    <property type="molecule type" value="Genomic_DNA"/>
</dbReference>
<evidence type="ECO:0000313" key="1">
    <source>
        <dbReference type="EMBL" id="KAJ8345486.1"/>
    </source>
</evidence>
<organism evidence="1 2">
    <name type="scientific">Synaphobranchus kaupii</name>
    <name type="common">Kaup's arrowtooth eel</name>
    <dbReference type="NCBI Taxonomy" id="118154"/>
    <lineage>
        <taxon>Eukaryota</taxon>
        <taxon>Metazoa</taxon>
        <taxon>Chordata</taxon>
        <taxon>Craniata</taxon>
        <taxon>Vertebrata</taxon>
        <taxon>Euteleostomi</taxon>
        <taxon>Actinopterygii</taxon>
        <taxon>Neopterygii</taxon>
        <taxon>Teleostei</taxon>
        <taxon>Anguilliformes</taxon>
        <taxon>Synaphobranchidae</taxon>
        <taxon>Synaphobranchus</taxon>
    </lineage>
</organism>
<reference evidence="1" key="1">
    <citation type="journal article" date="2023" name="Science">
        <title>Genome structures resolve the early diversification of teleost fishes.</title>
        <authorList>
            <person name="Parey E."/>
            <person name="Louis A."/>
            <person name="Montfort J."/>
            <person name="Bouchez O."/>
            <person name="Roques C."/>
            <person name="Iampietro C."/>
            <person name="Lluch J."/>
            <person name="Castinel A."/>
            <person name="Donnadieu C."/>
            <person name="Desvignes T."/>
            <person name="Floi Bucao C."/>
            <person name="Jouanno E."/>
            <person name="Wen M."/>
            <person name="Mejri S."/>
            <person name="Dirks R."/>
            <person name="Jansen H."/>
            <person name="Henkel C."/>
            <person name="Chen W.J."/>
            <person name="Zahm M."/>
            <person name="Cabau C."/>
            <person name="Klopp C."/>
            <person name="Thompson A.W."/>
            <person name="Robinson-Rechavi M."/>
            <person name="Braasch I."/>
            <person name="Lecointre G."/>
            <person name="Bobe J."/>
            <person name="Postlethwait J.H."/>
            <person name="Berthelot C."/>
            <person name="Roest Crollius H."/>
            <person name="Guiguen Y."/>
        </authorList>
    </citation>
    <scope>NUCLEOTIDE SEQUENCE</scope>
    <source>
        <strain evidence="1">WJC10195</strain>
    </source>
</reference>
<comment type="caution">
    <text evidence="1">The sequence shown here is derived from an EMBL/GenBank/DDBJ whole genome shotgun (WGS) entry which is preliminary data.</text>
</comment>
<protein>
    <submittedName>
        <fullName evidence="1">Uncharacterized protein</fullName>
    </submittedName>
</protein>
<dbReference type="Proteomes" id="UP001152622">
    <property type="component" value="Chromosome 12"/>
</dbReference>